<protein>
    <recommendedName>
        <fullName evidence="2">histidine kinase</fullName>
        <ecNumber evidence="2">2.7.13.3</ecNumber>
    </recommendedName>
</protein>
<dbReference type="EMBL" id="SOQX01000009">
    <property type="protein sequence ID" value="TDX98178.1"/>
    <property type="molecule type" value="Genomic_DNA"/>
</dbReference>
<organism evidence="10 11">
    <name type="scientific">Thiohalophilus thiocyanatoxydans</name>
    <dbReference type="NCBI Taxonomy" id="381308"/>
    <lineage>
        <taxon>Bacteria</taxon>
        <taxon>Pseudomonadati</taxon>
        <taxon>Pseudomonadota</taxon>
        <taxon>Gammaproteobacteria</taxon>
        <taxon>Thiohalomonadales</taxon>
        <taxon>Thiohalophilaceae</taxon>
        <taxon>Thiohalophilus</taxon>
    </lineage>
</organism>
<dbReference type="Pfam" id="PF08447">
    <property type="entry name" value="PAS_3"/>
    <property type="match status" value="2"/>
</dbReference>
<feature type="domain" description="PAS" evidence="8">
    <location>
        <begin position="544"/>
        <end position="615"/>
    </location>
</feature>
<dbReference type="InterPro" id="IPR001610">
    <property type="entry name" value="PAC"/>
</dbReference>
<dbReference type="InterPro" id="IPR000014">
    <property type="entry name" value="PAS"/>
</dbReference>
<dbReference type="EC" id="2.7.13.3" evidence="2"/>
<dbReference type="InterPro" id="IPR029016">
    <property type="entry name" value="GAF-like_dom_sf"/>
</dbReference>
<feature type="domain" description="PAC" evidence="9">
    <location>
        <begin position="620"/>
        <end position="672"/>
    </location>
</feature>
<evidence type="ECO:0000256" key="5">
    <source>
        <dbReference type="ARBA" id="ARBA00022777"/>
    </source>
</evidence>
<dbReference type="CDD" id="cd00130">
    <property type="entry name" value="PAS"/>
    <property type="match status" value="4"/>
</dbReference>
<dbReference type="InterPro" id="IPR000700">
    <property type="entry name" value="PAS-assoc_C"/>
</dbReference>
<evidence type="ECO:0000259" key="8">
    <source>
        <dbReference type="PROSITE" id="PS50112"/>
    </source>
</evidence>
<dbReference type="AlphaFoldDB" id="A0A4R8IJF3"/>
<dbReference type="Gene3D" id="3.30.450.40">
    <property type="match status" value="1"/>
</dbReference>
<keyword evidence="7" id="KW-0472">Membrane</keyword>
<comment type="catalytic activity">
    <reaction evidence="1">
        <text>ATP + protein L-histidine = ADP + protein N-phospho-L-histidine.</text>
        <dbReference type="EC" id="2.7.13.3"/>
    </reaction>
</comment>
<evidence type="ECO:0000256" key="2">
    <source>
        <dbReference type="ARBA" id="ARBA00012438"/>
    </source>
</evidence>
<evidence type="ECO:0000256" key="1">
    <source>
        <dbReference type="ARBA" id="ARBA00000085"/>
    </source>
</evidence>
<dbReference type="SMART" id="SM00091">
    <property type="entry name" value="PAS"/>
    <property type="match status" value="4"/>
</dbReference>
<dbReference type="Pfam" id="PF08448">
    <property type="entry name" value="PAS_4"/>
    <property type="match status" value="1"/>
</dbReference>
<feature type="coiled-coil region" evidence="6">
    <location>
        <begin position="158"/>
        <end position="185"/>
    </location>
</feature>
<keyword evidence="7" id="KW-1133">Transmembrane helix</keyword>
<dbReference type="NCBIfam" id="TIGR00229">
    <property type="entry name" value="sensory_box"/>
    <property type="match status" value="4"/>
</dbReference>
<dbReference type="RefSeq" id="WP_134085208.1">
    <property type="nucleotide sequence ID" value="NZ_SOQX01000009.1"/>
</dbReference>
<name>A0A4R8IJF3_9GAMM</name>
<dbReference type="InterPro" id="IPR013655">
    <property type="entry name" value="PAS_fold_3"/>
</dbReference>
<feature type="transmembrane region" description="Helical" evidence="7">
    <location>
        <begin position="375"/>
        <end position="398"/>
    </location>
</feature>
<evidence type="ECO:0000256" key="3">
    <source>
        <dbReference type="ARBA" id="ARBA00022553"/>
    </source>
</evidence>
<dbReference type="GO" id="GO:0006355">
    <property type="term" value="P:regulation of DNA-templated transcription"/>
    <property type="evidence" value="ECO:0007669"/>
    <property type="project" value="InterPro"/>
</dbReference>
<dbReference type="Pfam" id="PF13185">
    <property type="entry name" value="GAF_2"/>
    <property type="match status" value="1"/>
</dbReference>
<keyword evidence="11" id="KW-1185">Reference proteome</keyword>
<dbReference type="OrthoDB" id="5747739at2"/>
<evidence type="ECO:0000313" key="10">
    <source>
        <dbReference type="EMBL" id="TDX98178.1"/>
    </source>
</evidence>
<evidence type="ECO:0000256" key="7">
    <source>
        <dbReference type="SAM" id="Phobius"/>
    </source>
</evidence>
<dbReference type="SMART" id="SM00086">
    <property type="entry name" value="PAC"/>
    <property type="match status" value="4"/>
</dbReference>
<dbReference type="InterPro" id="IPR013767">
    <property type="entry name" value="PAS_fold"/>
</dbReference>
<comment type="caution">
    <text evidence="10">The sequence shown here is derived from an EMBL/GenBank/DDBJ whole genome shotgun (WGS) entry which is preliminary data.</text>
</comment>
<dbReference type="SUPFAM" id="SSF55785">
    <property type="entry name" value="PYP-like sensor domain (PAS domain)"/>
    <property type="match status" value="4"/>
</dbReference>
<feature type="transmembrane region" description="Helical" evidence="7">
    <location>
        <begin position="52"/>
        <end position="70"/>
    </location>
</feature>
<reference evidence="10 11" key="1">
    <citation type="submission" date="2019-03" db="EMBL/GenBank/DDBJ databases">
        <title>Genomic Encyclopedia of Type Strains, Phase IV (KMG-IV): sequencing the most valuable type-strain genomes for metagenomic binning, comparative biology and taxonomic classification.</title>
        <authorList>
            <person name="Goeker M."/>
        </authorList>
    </citation>
    <scope>NUCLEOTIDE SEQUENCE [LARGE SCALE GENOMIC DNA]</scope>
    <source>
        <strain evidence="10 11">DSM 16326</strain>
    </source>
</reference>
<dbReference type="PANTHER" id="PTHR43304">
    <property type="entry name" value="PHYTOCHROME-LIKE PROTEIN CPH1"/>
    <property type="match status" value="1"/>
</dbReference>
<dbReference type="InterPro" id="IPR052162">
    <property type="entry name" value="Sensor_kinase/Photoreceptor"/>
</dbReference>
<feature type="domain" description="PAC" evidence="9">
    <location>
        <begin position="491"/>
        <end position="543"/>
    </location>
</feature>
<accession>A0A4R8IJF3</accession>
<dbReference type="CDD" id="cd18774">
    <property type="entry name" value="PDC2_HK_sensor"/>
    <property type="match status" value="1"/>
</dbReference>
<feature type="transmembrane region" description="Helical" evidence="7">
    <location>
        <begin position="91"/>
        <end position="113"/>
    </location>
</feature>
<dbReference type="InterPro" id="IPR013656">
    <property type="entry name" value="PAS_4"/>
</dbReference>
<dbReference type="InterPro" id="IPR035965">
    <property type="entry name" value="PAS-like_dom_sf"/>
</dbReference>
<evidence type="ECO:0000313" key="11">
    <source>
        <dbReference type="Proteomes" id="UP000294914"/>
    </source>
</evidence>
<evidence type="ECO:0000256" key="6">
    <source>
        <dbReference type="SAM" id="Coils"/>
    </source>
</evidence>
<dbReference type="Proteomes" id="UP000294914">
    <property type="component" value="Unassembled WGS sequence"/>
</dbReference>
<keyword evidence="6" id="KW-0175">Coiled coil</keyword>
<dbReference type="PROSITE" id="PS50113">
    <property type="entry name" value="PAC"/>
    <property type="match status" value="4"/>
</dbReference>
<dbReference type="PROSITE" id="PS50112">
    <property type="entry name" value="PAS"/>
    <property type="match status" value="3"/>
</dbReference>
<keyword evidence="7" id="KW-0812">Transmembrane</keyword>
<dbReference type="GO" id="GO:0004673">
    <property type="term" value="F:protein histidine kinase activity"/>
    <property type="evidence" value="ECO:0007669"/>
    <property type="project" value="UniProtKB-EC"/>
</dbReference>
<keyword evidence="4" id="KW-0808">Transferase</keyword>
<evidence type="ECO:0000259" key="9">
    <source>
        <dbReference type="PROSITE" id="PS50113"/>
    </source>
</evidence>
<dbReference type="Pfam" id="PF00989">
    <property type="entry name" value="PAS"/>
    <property type="match status" value="1"/>
</dbReference>
<keyword evidence="3" id="KW-0597">Phosphoprotein</keyword>
<feature type="domain" description="PAC" evidence="9">
    <location>
        <begin position="747"/>
        <end position="799"/>
    </location>
</feature>
<feature type="domain" description="PAS" evidence="8">
    <location>
        <begin position="975"/>
        <end position="1047"/>
    </location>
</feature>
<evidence type="ECO:0000256" key="4">
    <source>
        <dbReference type="ARBA" id="ARBA00022679"/>
    </source>
</evidence>
<feature type="transmembrane region" description="Helical" evidence="7">
    <location>
        <begin position="12"/>
        <end position="32"/>
    </location>
</feature>
<feature type="domain" description="PAC" evidence="9">
    <location>
        <begin position="1051"/>
        <end position="1103"/>
    </location>
</feature>
<dbReference type="Gene3D" id="3.30.450.20">
    <property type="entry name" value="PAS domain"/>
    <property type="match status" value="4"/>
</dbReference>
<feature type="domain" description="PAS" evidence="8">
    <location>
        <begin position="673"/>
        <end position="743"/>
    </location>
</feature>
<dbReference type="PANTHER" id="PTHR43304:SF1">
    <property type="entry name" value="PAC DOMAIN-CONTAINING PROTEIN"/>
    <property type="match status" value="1"/>
</dbReference>
<sequence length="1152" mass="133213">MSPLNDKMSHPAKSPLAIVIYYAVLAALWILLTSYLFRMNIQDPQLIWKFELFKGIVFVIITSGLLYLALRKQQPPKSVNIEKISTSSPRRLLLLFISILLLIPLIVTFITFIEKPRLEQAAFQEREAIAELKATQIENWFKERHNDTRMLSQDHDFISKAQRLIQNSDVARQELEARLNAFRNAYGYDSVTLLHPDKEPVLHIGKPRDVEHTHWNAPATNQETQSIRQSIYRDEQGELHLDFITPLILPGDNPQRVGFLLLHMPLMDFIFPYVQRLSLGNKTDETLLVREENGKVQFLSRPRFSQSPALDLSRDLLDTDLPSALALRQQEPGRYHGIDYRDVPVFAATHPVANTDWQLIAKIDRKEVMQPLYELIYWVTLVSLFALLTIGISLFMVWRQQYWLHNLTLQVERSKADNLLQLFHDMPFVGICTASPQSRRLLRFNDRLCEILGYSRVELEKLTWEEMTLPDDLDQEHIEFDKVIRNESDGYKLDKRYIRKDGSIIYGYLEVKAIRGADGEVDYFIGMVQDIDDRKKIELALETAHHQAQHYLDIAGTMLVSLDTGGRIRMLNRKAQKVLAYSEDELLGKDWFEHCLPESVHVYAKGVFNKLMHGDLETTEYAENRVVSHNGEERLIAWHNSTLYDEKGNITGFLSSGEDITDIRAAQEELEASQLRLQTLFQTIPDLIWLKDTDGIYLRCNPMFEQFFGASEADIIGKTDYDFVNRQLADFFREHDRKALASNKPLQNEEQLTFSSNGYQGIFETTKTPMFDKHGELVGVLGIAHDITEREKAAAQVAHLSRLYATLSQTNQAIVRIQQESDLLERICHNAVEYGGYKMAWIGTLNQHTRTLTPIASAGEGTEYLDEILLSLDPQSPGGQGPTATALRENRPYWCQDFLHEPISAPWHEQAEAFGFAASASLPVWRNGKLYGNFNLYSEQANSFDATTQDLLQEMALDITFALENIDRETERQKTQQRLDLVIQGSTDAPWDWDFVNNELYYSPQWWYMLGYEVNELSVNSELWRRLAHPEDISQVEQALYRTRQPMHDHESVECRFQHKDGHYVPTLIRGIISRDNERKPIRMTGTIMDLTEQKAREAQLQEQVEELNRWFAATIGREERIIELKREVNALLQKHQQAPRYTNLDDQESNI</sequence>
<keyword evidence="5" id="KW-0418">Kinase</keyword>
<proteinExistence type="predicted"/>
<dbReference type="InterPro" id="IPR003018">
    <property type="entry name" value="GAF"/>
</dbReference>
<gene>
    <name evidence="10" type="ORF">EDC23_2662</name>
</gene>
<dbReference type="SUPFAM" id="SSF55781">
    <property type="entry name" value="GAF domain-like"/>
    <property type="match status" value="1"/>
</dbReference>